<evidence type="ECO:0000313" key="2">
    <source>
        <dbReference type="Proteomes" id="UP001054945"/>
    </source>
</evidence>
<gene>
    <name evidence="1" type="ORF">CEXT_695771</name>
</gene>
<sequence length="79" mass="8869">MQQGSSHEAGSSLFERHQSGIVRLEHSSSKRLFEHTGTSLHLLTSHPSRWPLTPRSLSRCQTIFGRGGSRFKVEAPKIE</sequence>
<dbReference type="EMBL" id="BPLR01005403">
    <property type="protein sequence ID" value="GIY02049.1"/>
    <property type="molecule type" value="Genomic_DNA"/>
</dbReference>
<reference evidence="1 2" key="1">
    <citation type="submission" date="2021-06" db="EMBL/GenBank/DDBJ databases">
        <title>Caerostris extrusa draft genome.</title>
        <authorList>
            <person name="Kono N."/>
            <person name="Arakawa K."/>
        </authorList>
    </citation>
    <scope>NUCLEOTIDE SEQUENCE [LARGE SCALE GENOMIC DNA]</scope>
</reference>
<accession>A0AAV4Q0T8</accession>
<name>A0AAV4Q0T8_CAEEX</name>
<comment type="caution">
    <text evidence="1">The sequence shown here is derived from an EMBL/GenBank/DDBJ whole genome shotgun (WGS) entry which is preliminary data.</text>
</comment>
<dbReference type="AlphaFoldDB" id="A0AAV4Q0T8"/>
<proteinExistence type="predicted"/>
<protein>
    <submittedName>
        <fullName evidence="1">Uncharacterized protein</fullName>
    </submittedName>
</protein>
<dbReference type="Proteomes" id="UP001054945">
    <property type="component" value="Unassembled WGS sequence"/>
</dbReference>
<evidence type="ECO:0000313" key="1">
    <source>
        <dbReference type="EMBL" id="GIY02049.1"/>
    </source>
</evidence>
<organism evidence="1 2">
    <name type="scientific">Caerostris extrusa</name>
    <name type="common">Bark spider</name>
    <name type="synonym">Caerostris bankana</name>
    <dbReference type="NCBI Taxonomy" id="172846"/>
    <lineage>
        <taxon>Eukaryota</taxon>
        <taxon>Metazoa</taxon>
        <taxon>Ecdysozoa</taxon>
        <taxon>Arthropoda</taxon>
        <taxon>Chelicerata</taxon>
        <taxon>Arachnida</taxon>
        <taxon>Araneae</taxon>
        <taxon>Araneomorphae</taxon>
        <taxon>Entelegynae</taxon>
        <taxon>Araneoidea</taxon>
        <taxon>Araneidae</taxon>
        <taxon>Caerostris</taxon>
    </lineage>
</organism>
<keyword evidence="2" id="KW-1185">Reference proteome</keyword>